<feature type="region of interest" description="Disordered" evidence="1">
    <location>
        <begin position="54"/>
        <end position="145"/>
    </location>
</feature>
<comment type="caution">
    <text evidence="2">The sequence shown here is derived from an EMBL/GenBank/DDBJ whole genome shotgun (WGS) entry which is preliminary data.</text>
</comment>
<keyword evidence="3" id="KW-1185">Reference proteome</keyword>
<dbReference type="EMBL" id="JAMTCP010000024">
    <property type="protein sequence ID" value="MCP2260197.1"/>
    <property type="molecule type" value="Genomic_DNA"/>
</dbReference>
<name>A0ABT1HXE0_STRSD</name>
<feature type="region of interest" description="Disordered" evidence="1">
    <location>
        <begin position="22"/>
        <end position="42"/>
    </location>
</feature>
<protein>
    <submittedName>
        <fullName evidence="2">Uncharacterized protein</fullName>
    </submittedName>
</protein>
<proteinExistence type="predicted"/>
<dbReference type="RefSeq" id="WP_253671064.1">
    <property type="nucleotide sequence ID" value="NZ_JAMTCP010000024.1"/>
</dbReference>
<evidence type="ECO:0000256" key="1">
    <source>
        <dbReference type="SAM" id="MobiDB-lite"/>
    </source>
</evidence>
<feature type="compositionally biased region" description="Basic and acidic residues" evidence="1">
    <location>
        <begin position="30"/>
        <end position="42"/>
    </location>
</feature>
<dbReference type="Proteomes" id="UP001205311">
    <property type="component" value="Unassembled WGS sequence"/>
</dbReference>
<gene>
    <name evidence="2" type="ORF">LX15_003910</name>
</gene>
<accession>A0ABT1HXE0</accession>
<evidence type="ECO:0000313" key="2">
    <source>
        <dbReference type="EMBL" id="MCP2260197.1"/>
    </source>
</evidence>
<evidence type="ECO:0000313" key="3">
    <source>
        <dbReference type="Proteomes" id="UP001205311"/>
    </source>
</evidence>
<feature type="compositionally biased region" description="Low complexity" evidence="1">
    <location>
        <begin position="91"/>
        <end position="130"/>
    </location>
</feature>
<sequence length="145" mass="16025">MRIDPAIQQLFDESSADLRRRMSDLGAELEESKERHAQRTKEITERFAAEERALLDKFENAMEKPQPPTAARHSGVGEHQFFDDDEETARPQPQGASPASASSGPSFSAPPLSPVAPALPAQRPRAARPAPVDDDEDYSQESWLT</sequence>
<organism evidence="2 3">
    <name type="scientific">Streptoalloteichus tenebrarius (strain ATCC 17920 / DSM 40477 / JCM 4838 / CBS 697.72 / NBRC 16177 / NCIMB 11028 / NRRL B-12390 / A12253. 1 / ISP 5477)</name>
    <name type="common">Streptomyces tenebrarius</name>
    <dbReference type="NCBI Taxonomy" id="1933"/>
    <lineage>
        <taxon>Bacteria</taxon>
        <taxon>Bacillati</taxon>
        <taxon>Actinomycetota</taxon>
        <taxon>Actinomycetes</taxon>
        <taxon>Pseudonocardiales</taxon>
        <taxon>Pseudonocardiaceae</taxon>
        <taxon>Streptoalloteichus</taxon>
    </lineage>
</organism>
<reference evidence="2 3" key="1">
    <citation type="submission" date="2022-06" db="EMBL/GenBank/DDBJ databases">
        <title>Genomic Encyclopedia of Archaeal and Bacterial Type Strains, Phase II (KMG-II): from individual species to whole genera.</title>
        <authorList>
            <person name="Goeker M."/>
        </authorList>
    </citation>
    <scope>NUCLEOTIDE SEQUENCE [LARGE SCALE GENOMIC DNA]</scope>
    <source>
        <strain evidence="2 3">DSM 40477</strain>
    </source>
</reference>